<feature type="compositionally biased region" description="Basic and acidic residues" evidence="1">
    <location>
        <begin position="129"/>
        <end position="151"/>
    </location>
</feature>
<sequence length="752" mass="86573">MCAPVKNLFYPDGFLEQCLGAWGIMLIFDVDTVTDVVLMARIDAIAATIEELELPDYVKPFAHLSLNSENPNVDDRVKAFIFAARRAMDEHALTPLLDKRRSNIWALQDMIRKFVKIQQQGPELNNTTDELRADAKRGRDINDDGIKVPDRKKARFSWLDRRSGRNPKRQNHDRKPGEGKGEDNNSVAFKADDKAQAKGCWHMLMRPLGFRMYTVHTNLIHIFAPGAEWKTGVRGKLAQWAGYIAPYRYIIEHIDGVSNLWADTMSRWGHSKDPAVARMRPVGSNETELASDPPQGAQWDSKSELYMKQDAIWIPRTATAIEKRLVVVAHCGPMGHRGKQPMVSHLKRLFWIYNIKHKVSHFMDKCLLCPHVKGERIILRQHSQLWHASHNECIHFDFLYLGNAWEGPKYVLLIDSDSASGDVVVDSLMQWTARFGLPRTWVSDQGTHFKNYVLPSVTKQYNVDHKFVITYTPWRNGTVEWLNRDVLEREYLLTLVNQTPVTSLAGMCPLQAFRGHEPVTNLDAVLRNLDGELARTVDSSQHEIVKTMADMHESLKAVQKKNSYLRKARLARDVATKTHKEEFVAHVGDYVLWLHVDEKRYPKLLVRWFGLYQITDVGRYSCTIRYIITGNECQAHTSRLKPFAESSYEITQEIREHVSEQGIELCIRDIRGVRYNRSDKLWEIECLWEGLEDQEASWEKFTSIARTLPQLRASMLSKSQIARREIVCWTSSSNLKPSTTSQLTAVKWKTVR</sequence>
<evidence type="ECO:0000313" key="4">
    <source>
        <dbReference type="Proteomes" id="UP000243579"/>
    </source>
</evidence>
<accession>A0A1V9YDD9</accession>
<dbReference type="STRING" id="1202772.A0A1V9YDD9"/>
<dbReference type="PANTHER" id="PTHR37984">
    <property type="entry name" value="PROTEIN CBG26694"/>
    <property type="match status" value="1"/>
</dbReference>
<dbReference type="PANTHER" id="PTHR37984:SF5">
    <property type="entry name" value="PROTEIN NYNRIN-LIKE"/>
    <property type="match status" value="1"/>
</dbReference>
<evidence type="ECO:0000256" key="1">
    <source>
        <dbReference type="SAM" id="MobiDB-lite"/>
    </source>
</evidence>
<feature type="compositionally biased region" description="Basic and acidic residues" evidence="1">
    <location>
        <begin position="173"/>
        <end position="183"/>
    </location>
</feature>
<dbReference type="OrthoDB" id="78362at2759"/>
<dbReference type="GO" id="GO:0015074">
    <property type="term" value="P:DNA integration"/>
    <property type="evidence" value="ECO:0007669"/>
    <property type="project" value="InterPro"/>
</dbReference>
<protein>
    <recommendedName>
        <fullName evidence="2">Integrase catalytic domain-containing protein</fullName>
    </recommendedName>
</protein>
<keyword evidence="4" id="KW-1185">Reference proteome</keyword>
<dbReference type="InterPro" id="IPR050951">
    <property type="entry name" value="Retrovirus_Pol_polyprotein"/>
</dbReference>
<feature type="domain" description="Integrase catalytic" evidence="2">
    <location>
        <begin position="378"/>
        <end position="488"/>
    </location>
</feature>
<gene>
    <name evidence="3" type="ORF">ACHHYP_14375</name>
</gene>
<reference evidence="3 4" key="1">
    <citation type="journal article" date="2014" name="Genome Biol. Evol.">
        <title>The secreted proteins of Achlya hypogyna and Thraustotheca clavata identify the ancestral oomycete secretome and reveal gene acquisitions by horizontal gene transfer.</title>
        <authorList>
            <person name="Misner I."/>
            <person name="Blouin N."/>
            <person name="Leonard G."/>
            <person name="Richards T.A."/>
            <person name="Lane C.E."/>
        </authorList>
    </citation>
    <scope>NUCLEOTIDE SEQUENCE [LARGE SCALE GENOMIC DNA]</scope>
    <source>
        <strain evidence="3 4">ATCC 48635</strain>
    </source>
</reference>
<dbReference type="Proteomes" id="UP000243579">
    <property type="component" value="Unassembled WGS sequence"/>
</dbReference>
<dbReference type="SUPFAM" id="SSF53098">
    <property type="entry name" value="Ribonuclease H-like"/>
    <property type="match status" value="1"/>
</dbReference>
<feature type="region of interest" description="Disordered" evidence="1">
    <location>
        <begin position="125"/>
        <end position="188"/>
    </location>
</feature>
<dbReference type="InterPro" id="IPR012337">
    <property type="entry name" value="RNaseH-like_sf"/>
</dbReference>
<dbReference type="InterPro" id="IPR001584">
    <property type="entry name" value="Integrase_cat-core"/>
</dbReference>
<dbReference type="InterPro" id="IPR036397">
    <property type="entry name" value="RNaseH_sf"/>
</dbReference>
<dbReference type="PROSITE" id="PS50994">
    <property type="entry name" value="INTEGRASE"/>
    <property type="match status" value="1"/>
</dbReference>
<dbReference type="GO" id="GO:0003676">
    <property type="term" value="F:nucleic acid binding"/>
    <property type="evidence" value="ECO:0007669"/>
    <property type="project" value="InterPro"/>
</dbReference>
<organism evidence="3 4">
    <name type="scientific">Achlya hypogyna</name>
    <name type="common">Oomycete</name>
    <name type="synonym">Protoachlya hypogyna</name>
    <dbReference type="NCBI Taxonomy" id="1202772"/>
    <lineage>
        <taxon>Eukaryota</taxon>
        <taxon>Sar</taxon>
        <taxon>Stramenopiles</taxon>
        <taxon>Oomycota</taxon>
        <taxon>Saprolegniomycetes</taxon>
        <taxon>Saprolegniales</taxon>
        <taxon>Achlyaceae</taxon>
        <taxon>Achlya</taxon>
    </lineage>
</organism>
<dbReference type="AlphaFoldDB" id="A0A1V9YDD9"/>
<dbReference type="EMBL" id="JNBR01002086">
    <property type="protein sequence ID" value="OQR83712.1"/>
    <property type="molecule type" value="Genomic_DNA"/>
</dbReference>
<proteinExistence type="predicted"/>
<dbReference type="Gene3D" id="3.30.420.10">
    <property type="entry name" value="Ribonuclease H-like superfamily/Ribonuclease H"/>
    <property type="match status" value="1"/>
</dbReference>
<name>A0A1V9YDD9_ACHHY</name>
<evidence type="ECO:0000259" key="2">
    <source>
        <dbReference type="PROSITE" id="PS50994"/>
    </source>
</evidence>
<comment type="caution">
    <text evidence="3">The sequence shown here is derived from an EMBL/GenBank/DDBJ whole genome shotgun (WGS) entry which is preliminary data.</text>
</comment>
<evidence type="ECO:0000313" key="3">
    <source>
        <dbReference type="EMBL" id="OQR83712.1"/>
    </source>
</evidence>